<dbReference type="InterPro" id="IPR000868">
    <property type="entry name" value="Isochorismatase-like_dom"/>
</dbReference>
<reference evidence="7 8" key="1">
    <citation type="submission" date="2023-06" db="EMBL/GenBank/DDBJ databases">
        <title>Aquibacillus rhizosphaerae LR5S19.</title>
        <authorList>
            <person name="Sun J.-Q."/>
        </authorList>
    </citation>
    <scope>NUCLEOTIDE SEQUENCE [LARGE SCALE GENOMIC DNA]</scope>
    <source>
        <strain evidence="7 8">LR5S19</strain>
    </source>
</reference>
<dbReference type="Proteomes" id="UP001235343">
    <property type="component" value="Unassembled WGS sequence"/>
</dbReference>
<dbReference type="SUPFAM" id="SSF47336">
    <property type="entry name" value="ACP-like"/>
    <property type="match status" value="1"/>
</dbReference>
<accession>A0ABT7L3T1</accession>
<comment type="pathway">
    <text evidence="1">Siderophore biosynthesis.</text>
</comment>
<keyword evidence="4" id="KW-0378">Hydrolase</keyword>
<dbReference type="Gene3D" id="3.40.50.850">
    <property type="entry name" value="Isochorismatase-like"/>
    <property type="match status" value="1"/>
</dbReference>
<dbReference type="SUPFAM" id="SSF52499">
    <property type="entry name" value="Isochorismatase-like hydrolases"/>
    <property type="match status" value="1"/>
</dbReference>
<proteinExistence type="inferred from homology"/>
<dbReference type="EMBL" id="JASTZU010000030">
    <property type="protein sequence ID" value="MDL4840525.1"/>
    <property type="molecule type" value="Genomic_DNA"/>
</dbReference>
<feature type="domain" description="Carrier" evidence="6">
    <location>
        <begin position="216"/>
        <end position="292"/>
    </location>
</feature>
<evidence type="ECO:0000256" key="4">
    <source>
        <dbReference type="ARBA" id="ARBA00022801"/>
    </source>
</evidence>
<dbReference type="EC" id="3.3.2.1" evidence="3"/>
<keyword evidence="8" id="KW-1185">Reference proteome</keyword>
<dbReference type="PRINTS" id="PR01398">
    <property type="entry name" value="ISCHRISMTASE"/>
</dbReference>
<dbReference type="InterPro" id="IPR050272">
    <property type="entry name" value="Isochorismatase-like_hydrls"/>
</dbReference>
<evidence type="ECO:0000256" key="2">
    <source>
        <dbReference type="ARBA" id="ARBA00006336"/>
    </source>
</evidence>
<comment type="catalytic activity">
    <reaction evidence="5">
        <text>isochorismate + H2O = (2S,3S)-2,3-dihydroxy-2,3-dihydrobenzoate + pyruvate</text>
        <dbReference type="Rhea" id="RHEA:11112"/>
        <dbReference type="ChEBI" id="CHEBI:15361"/>
        <dbReference type="ChEBI" id="CHEBI:15377"/>
        <dbReference type="ChEBI" id="CHEBI:29780"/>
        <dbReference type="ChEBI" id="CHEBI:58764"/>
        <dbReference type="EC" id="3.3.2.1"/>
    </reaction>
</comment>
<evidence type="ECO:0000256" key="1">
    <source>
        <dbReference type="ARBA" id="ARBA00004924"/>
    </source>
</evidence>
<dbReference type="Pfam" id="PF00857">
    <property type="entry name" value="Isochorismatase"/>
    <property type="match status" value="1"/>
</dbReference>
<evidence type="ECO:0000256" key="5">
    <source>
        <dbReference type="ARBA" id="ARBA00048590"/>
    </source>
</evidence>
<dbReference type="InterPro" id="IPR009081">
    <property type="entry name" value="PP-bd_ACP"/>
</dbReference>
<evidence type="ECO:0000256" key="3">
    <source>
        <dbReference type="ARBA" id="ARBA00012100"/>
    </source>
</evidence>
<gene>
    <name evidence="7" type="ORF">QQS35_08715</name>
</gene>
<comment type="caution">
    <text evidence="7">The sequence shown here is derived from an EMBL/GenBank/DDBJ whole genome shotgun (WGS) entry which is preliminary data.</text>
</comment>
<organism evidence="7 8">
    <name type="scientific">Aquibacillus rhizosphaerae</name>
    <dbReference type="NCBI Taxonomy" id="3051431"/>
    <lineage>
        <taxon>Bacteria</taxon>
        <taxon>Bacillati</taxon>
        <taxon>Bacillota</taxon>
        <taxon>Bacilli</taxon>
        <taxon>Bacillales</taxon>
        <taxon>Bacillaceae</taxon>
        <taxon>Aquibacillus</taxon>
    </lineage>
</organism>
<comment type="similarity">
    <text evidence="2">Belongs to the isochorismatase family.</text>
</comment>
<dbReference type="InterPro" id="IPR036380">
    <property type="entry name" value="Isochorismatase-like_sf"/>
</dbReference>
<dbReference type="PIRSF" id="PIRSF001111">
    <property type="entry name" value="Isochorismatase"/>
    <property type="match status" value="1"/>
</dbReference>
<dbReference type="PROSITE" id="PS50075">
    <property type="entry name" value="CARRIER"/>
    <property type="match status" value="1"/>
</dbReference>
<evidence type="ECO:0000313" key="8">
    <source>
        <dbReference type="Proteomes" id="UP001235343"/>
    </source>
</evidence>
<evidence type="ECO:0000259" key="6">
    <source>
        <dbReference type="PROSITE" id="PS50075"/>
    </source>
</evidence>
<dbReference type="PANTHER" id="PTHR43540:SF3">
    <property type="entry name" value="ENTEROBACTIN SYNTHASE COMPONENT B"/>
    <property type="match status" value="1"/>
</dbReference>
<sequence>MGLPTIKSYDMPTKLDMPTNRVSWEADSNRAVLLIHDMQQYFLNAYDMQESPIPELVEHIATLKKECKRLNIPVVYTAQPGNQNPKDRALLQDFWGDGLSDDRSVTKIIDGLEPDKDDLILTKWRYSAFKRTSLQTFLQETGRDQLIICGVYAHIGCLVTATEAFMEDVQSFFVADAVADFTEEQHKMAMQYVATRCGVTVTTEQILEQTGHEHPRASLDSFEGLRDRVSALLEQDPQEVSVEENLIYLGLDSIRMMSLTEELRQVGIDINFMTLAEKPTLKDWWNIVEAKKVSMSE</sequence>
<protein>
    <recommendedName>
        <fullName evidence="3">isochorismatase</fullName>
        <ecNumber evidence="3">3.3.2.1</ecNumber>
    </recommendedName>
</protein>
<dbReference type="Gene3D" id="1.10.1200.10">
    <property type="entry name" value="ACP-like"/>
    <property type="match status" value="1"/>
</dbReference>
<dbReference type="InterPro" id="IPR036736">
    <property type="entry name" value="ACP-like_sf"/>
</dbReference>
<dbReference type="RefSeq" id="WP_285931597.1">
    <property type="nucleotide sequence ID" value="NZ_JASTZU010000030.1"/>
</dbReference>
<evidence type="ECO:0000313" key="7">
    <source>
        <dbReference type="EMBL" id="MDL4840525.1"/>
    </source>
</evidence>
<name>A0ABT7L3T1_9BACI</name>
<dbReference type="Pfam" id="PF00550">
    <property type="entry name" value="PP-binding"/>
    <property type="match status" value="1"/>
</dbReference>
<dbReference type="InterPro" id="IPR016291">
    <property type="entry name" value="Isochorismatase"/>
</dbReference>
<dbReference type="PANTHER" id="PTHR43540">
    <property type="entry name" value="PEROXYUREIDOACRYLATE/UREIDOACRYLATE AMIDOHYDROLASE-RELATED"/>
    <property type="match status" value="1"/>
</dbReference>